<dbReference type="InterPro" id="IPR036942">
    <property type="entry name" value="Beta-barrel_TonB_sf"/>
</dbReference>
<dbReference type="Gene3D" id="2.40.170.20">
    <property type="entry name" value="TonB-dependent receptor, beta-barrel domain"/>
    <property type="match status" value="1"/>
</dbReference>
<name>D3W8G4_9ZZZZ</name>
<comment type="subcellular location">
    <subcellularLocation>
        <location evidence="1">Cell outer membrane</location>
    </subcellularLocation>
</comment>
<proteinExistence type="predicted"/>
<keyword evidence="3" id="KW-0998">Cell outer membrane</keyword>
<dbReference type="AlphaFoldDB" id="D3W8G4"/>
<evidence type="ECO:0000313" key="4">
    <source>
        <dbReference type="EMBL" id="ACX33913.1"/>
    </source>
</evidence>
<dbReference type="EMBL" id="GQ869381">
    <property type="protein sequence ID" value="ACX33913.1"/>
    <property type="molecule type" value="Genomic_DNA"/>
</dbReference>
<organism evidence="4">
    <name type="scientific">uncultured prokaryote AT3</name>
    <dbReference type="NCBI Taxonomy" id="672202"/>
    <lineage>
        <taxon>unclassified sequences</taxon>
        <taxon>environmental samples</taxon>
    </lineage>
</organism>
<reference evidence="4" key="1">
    <citation type="journal article" date="2010" name="Appl. Environ. Microbiol.">
        <title>Expanding small-molecule functional metagenomics through parallel screening of broad-host-range cosmid environmental DNA libraries in diverse proteobacteria.</title>
        <authorList>
            <person name="Craig J.W."/>
            <person name="Chang F.Y."/>
            <person name="Kim J.H."/>
            <person name="Obiajulu S.C."/>
            <person name="Brady S.F."/>
        </authorList>
    </citation>
    <scope>NUCLEOTIDE SEQUENCE</scope>
</reference>
<evidence type="ECO:0000256" key="1">
    <source>
        <dbReference type="ARBA" id="ARBA00004442"/>
    </source>
</evidence>
<sequence length="337" mass="36357">MEKFTQTPLVALLSVVFSFAASPAQASCGSSFCSVNTHWSTQGLDNAEGLSLDLRYSRAKADRLRAGSTRITAEEASGSGEELENRHTLNEMVDLVADYAFTPRWSLALTVPYVMREHTHTLDSSAGTTEQTAKFKELGDLRLVGKYNFDTGRHDLGGGVRLGVKLPTGETKQTMSPPDPADPDVPYLLERSAQPGSGSADVIVGAFAFGSWIGTGWGWFGNVEGQIAVASRDNYRPGDQVNVDAGVNYNLTHDLVALLQLNYQHRERDTGLNANPASGGYSVNLSPGLTYALTPQTRIYGFVQKALKQYANTDPADPASGQLTAPWSLAMGINHHF</sequence>
<dbReference type="InterPro" id="IPR025737">
    <property type="entry name" value="FApF"/>
</dbReference>
<dbReference type="SUPFAM" id="SSF56935">
    <property type="entry name" value="Porins"/>
    <property type="match status" value="1"/>
</dbReference>
<dbReference type="Pfam" id="PF13557">
    <property type="entry name" value="Phenol_MetA_deg"/>
    <property type="match status" value="1"/>
</dbReference>
<keyword evidence="2" id="KW-0472">Membrane</keyword>
<evidence type="ECO:0000256" key="3">
    <source>
        <dbReference type="ARBA" id="ARBA00023237"/>
    </source>
</evidence>
<protein>
    <submittedName>
        <fullName evidence="4">Uncharacterized protein</fullName>
    </submittedName>
</protein>
<evidence type="ECO:0000256" key="2">
    <source>
        <dbReference type="ARBA" id="ARBA00023136"/>
    </source>
</evidence>
<accession>D3W8G4</accession>